<dbReference type="FunFam" id="3.40.470.10:FF:000001">
    <property type="entry name" value="Uracil-DNA glycosylase"/>
    <property type="match status" value="1"/>
</dbReference>
<dbReference type="SMART" id="SM00987">
    <property type="entry name" value="UreE_C"/>
    <property type="match status" value="1"/>
</dbReference>
<comment type="subcellular location">
    <subcellularLocation>
        <location evidence="9">Cytoplasm</location>
    </subcellularLocation>
</comment>
<evidence type="ECO:0000256" key="8">
    <source>
        <dbReference type="ARBA" id="ARBA00023204"/>
    </source>
</evidence>
<dbReference type="InterPro" id="IPR018085">
    <property type="entry name" value="Ura-DNA_Glyclase_AS"/>
</dbReference>
<reference evidence="13 14" key="1">
    <citation type="submission" date="2019-03" db="EMBL/GenBank/DDBJ databases">
        <title>Genomic Encyclopedia of Type Strains, Phase IV (KMG-IV): sequencing the most valuable type-strain genomes for metagenomic binning, comparative biology and taxonomic classification.</title>
        <authorList>
            <person name="Goeker M."/>
        </authorList>
    </citation>
    <scope>NUCLEOTIDE SEQUENCE [LARGE SCALE GENOMIC DNA]</scope>
    <source>
        <strain evidence="13 14">DSM 28867</strain>
    </source>
</reference>
<dbReference type="Pfam" id="PF03167">
    <property type="entry name" value="UDG"/>
    <property type="match status" value="1"/>
</dbReference>
<dbReference type="InterPro" id="IPR005122">
    <property type="entry name" value="Uracil-DNA_glycosylase-like"/>
</dbReference>
<keyword evidence="7 9" id="KW-0378">Hydrolase</keyword>
<evidence type="ECO:0000256" key="2">
    <source>
        <dbReference type="ARBA" id="ARBA00002631"/>
    </source>
</evidence>
<dbReference type="PROSITE" id="PS00130">
    <property type="entry name" value="U_DNA_GLYCOSYLASE"/>
    <property type="match status" value="1"/>
</dbReference>
<dbReference type="InterPro" id="IPR036895">
    <property type="entry name" value="Uracil-DNA_glycosylase-like_sf"/>
</dbReference>
<dbReference type="NCBIfam" id="TIGR00628">
    <property type="entry name" value="ung"/>
    <property type="match status" value="1"/>
</dbReference>
<comment type="function">
    <text evidence="2 9 11">Excises uracil residues from the DNA which can arise as a result of misincorporation of dUMP residues by DNA polymerase or due to deamination of cytosine.</text>
</comment>
<comment type="caution">
    <text evidence="13">The sequence shown here is derived from an EMBL/GenBank/DDBJ whole genome shotgun (WGS) entry which is preliminary data.</text>
</comment>
<dbReference type="SUPFAM" id="SSF52141">
    <property type="entry name" value="Uracil-DNA glycosylase-like"/>
    <property type="match status" value="1"/>
</dbReference>
<dbReference type="NCBIfam" id="NF003588">
    <property type="entry name" value="PRK05254.1-1"/>
    <property type="match status" value="1"/>
</dbReference>
<evidence type="ECO:0000256" key="10">
    <source>
        <dbReference type="PROSITE-ProRule" id="PRU10072"/>
    </source>
</evidence>
<proteinExistence type="inferred from homology"/>
<evidence type="ECO:0000256" key="9">
    <source>
        <dbReference type="HAMAP-Rule" id="MF_00148"/>
    </source>
</evidence>
<dbReference type="InterPro" id="IPR002043">
    <property type="entry name" value="UDG_fam1"/>
</dbReference>
<dbReference type="NCBIfam" id="NF003589">
    <property type="entry name" value="PRK05254.1-2"/>
    <property type="match status" value="1"/>
</dbReference>
<dbReference type="GO" id="GO:0005737">
    <property type="term" value="C:cytoplasm"/>
    <property type="evidence" value="ECO:0007669"/>
    <property type="project" value="UniProtKB-SubCell"/>
</dbReference>
<dbReference type="PANTHER" id="PTHR11264">
    <property type="entry name" value="URACIL-DNA GLYCOSYLASE"/>
    <property type="match status" value="1"/>
</dbReference>
<sequence length="240" mass="27845">MRTCHNDVEVISFYDIILPLRKDIMKFDTFLANEQTQPYYQKLMKFLDEQMQSKTIYPPKEQWFHAFELLKDTQVKVVILGQDPYHGQNEAMGLAFSVEMGVKIPPSLQNIFKELKADMGYEIPLFGDLSNWAKQGVLLLNTVLTVEKDKANSHKGKGWEIFTDRVLMELDKQDTPIVFILWGKQAIEKKALLHNPNHLILESVHPSPLSAYRGFFGSKPFSQTNAFLKEHNETEIDWRL</sequence>
<accession>A0A4R7ZAW2</accession>
<keyword evidence="14" id="KW-1185">Reference proteome</keyword>
<dbReference type="SMART" id="SM00986">
    <property type="entry name" value="UDG"/>
    <property type="match status" value="1"/>
</dbReference>
<evidence type="ECO:0000256" key="5">
    <source>
        <dbReference type="ARBA" id="ARBA00018429"/>
    </source>
</evidence>
<protein>
    <recommendedName>
        <fullName evidence="5 9">Uracil-DNA glycosylase</fullName>
        <shortName evidence="9">UDG</shortName>
        <ecNumber evidence="4 9">3.2.2.27</ecNumber>
    </recommendedName>
</protein>
<dbReference type="GO" id="GO:0097510">
    <property type="term" value="P:base-excision repair, AP site formation via deaminated base removal"/>
    <property type="evidence" value="ECO:0007669"/>
    <property type="project" value="TreeGrafter"/>
</dbReference>
<organism evidence="13 14">
    <name type="scientific">Breznakia blatticola</name>
    <dbReference type="NCBI Taxonomy" id="1754012"/>
    <lineage>
        <taxon>Bacteria</taxon>
        <taxon>Bacillati</taxon>
        <taxon>Bacillota</taxon>
        <taxon>Erysipelotrichia</taxon>
        <taxon>Erysipelotrichales</taxon>
        <taxon>Erysipelotrichaceae</taxon>
        <taxon>Breznakia</taxon>
    </lineage>
</organism>
<keyword evidence="8 9" id="KW-0234">DNA repair</keyword>
<keyword evidence="6 9" id="KW-0227">DNA damage</keyword>
<evidence type="ECO:0000259" key="12">
    <source>
        <dbReference type="SMART" id="SM00986"/>
    </source>
</evidence>
<feature type="domain" description="Uracil-DNA glycosylase-like" evidence="12">
    <location>
        <begin position="68"/>
        <end position="228"/>
    </location>
</feature>
<dbReference type="HAMAP" id="MF_00148">
    <property type="entry name" value="UDG"/>
    <property type="match status" value="1"/>
</dbReference>
<dbReference type="EMBL" id="SODD01000037">
    <property type="protein sequence ID" value="TDW14617.1"/>
    <property type="molecule type" value="Genomic_DNA"/>
</dbReference>
<dbReference type="PANTHER" id="PTHR11264:SF0">
    <property type="entry name" value="URACIL-DNA GLYCOSYLASE"/>
    <property type="match status" value="1"/>
</dbReference>
<dbReference type="NCBIfam" id="NF003591">
    <property type="entry name" value="PRK05254.1-4"/>
    <property type="match status" value="1"/>
</dbReference>
<evidence type="ECO:0000256" key="11">
    <source>
        <dbReference type="RuleBase" id="RU003780"/>
    </source>
</evidence>
<dbReference type="Gene3D" id="3.40.470.10">
    <property type="entry name" value="Uracil-DNA glycosylase-like domain"/>
    <property type="match status" value="1"/>
</dbReference>
<feature type="active site" description="Proton acceptor" evidence="9 10">
    <location>
        <position position="83"/>
    </location>
</feature>
<comment type="similarity">
    <text evidence="3 9 11">Belongs to the uracil-DNA glycosylase (UDG) superfamily. UNG family.</text>
</comment>
<dbReference type="Proteomes" id="UP000294743">
    <property type="component" value="Unassembled WGS sequence"/>
</dbReference>
<dbReference type="EC" id="3.2.2.27" evidence="4 9"/>
<evidence type="ECO:0000313" key="13">
    <source>
        <dbReference type="EMBL" id="TDW14617.1"/>
    </source>
</evidence>
<gene>
    <name evidence="9" type="primary">ung</name>
    <name evidence="13" type="ORF">EDD63_13716</name>
</gene>
<evidence type="ECO:0000256" key="1">
    <source>
        <dbReference type="ARBA" id="ARBA00001400"/>
    </source>
</evidence>
<evidence type="ECO:0000256" key="4">
    <source>
        <dbReference type="ARBA" id="ARBA00012030"/>
    </source>
</evidence>
<dbReference type="CDD" id="cd10027">
    <property type="entry name" value="UDG-F1-like"/>
    <property type="match status" value="1"/>
</dbReference>
<evidence type="ECO:0000256" key="7">
    <source>
        <dbReference type="ARBA" id="ARBA00022801"/>
    </source>
</evidence>
<evidence type="ECO:0000256" key="6">
    <source>
        <dbReference type="ARBA" id="ARBA00022763"/>
    </source>
</evidence>
<dbReference type="NCBIfam" id="NF003592">
    <property type="entry name" value="PRK05254.1-5"/>
    <property type="match status" value="1"/>
</dbReference>
<keyword evidence="9" id="KW-0963">Cytoplasm</keyword>
<name>A0A4R7ZAW2_9FIRM</name>
<evidence type="ECO:0000313" key="14">
    <source>
        <dbReference type="Proteomes" id="UP000294743"/>
    </source>
</evidence>
<dbReference type="GO" id="GO:0004844">
    <property type="term" value="F:uracil DNA N-glycosylase activity"/>
    <property type="evidence" value="ECO:0007669"/>
    <property type="project" value="UniProtKB-UniRule"/>
</dbReference>
<evidence type="ECO:0000256" key="3">
    <source>
        <dbReference type="ARBA" id="ARBA00008184"/>
    </source>
</evidence>
<comment type="catalytic activity">
    <reaction evidence="1 9 11">
        <text>Hydrolyzes single-stranded DNA or mismatched double-stranded DNA and polynucleotides, releasing free uracil.</text>
        <dbReference type="EC" id="3.2.2.27"/>
    </reaction>
</comment>
<dbReference type="AlphaFoldDB" id="A0A4R7ZAW2"/>